<organism evidence="1 2">
    <name type="scientific">Trifolium subterraneum</name>
    <name type="common">Subterranean clover</name>
    <dbReference type="NCBI Taxonomy" id="3900"/>
    <lineage>
        <taxon>Eukaryota</taxon>
        <taxon>Viridiplantae</taxon>
        <taxon>Streptophyta</taxon>
        <taxon>Embryophyta</taxon>
        <taxon>Tracheophyta</taxon>
        <taxon>Spermatophyta</taxon>
        <taxon>Magnoliopsida</taxon>
        <taxon>eudicotyledons</taxon>
        <taxon>Gunneridae</taxon>
        <taxon>Pentapetalae</taxon>
        <taxon>rosids</taxon>
        <taxon>fabids</taxon>
        <taxon>Fabales</taxon>
        <taxon>Fabaceae</taxon>
        <taxon>Papilionoideae</taxon>
        <taxon>50 kb inversion clade</taxon>
        <taxon>NPAAA clade</taxon>
        <taxon>Hologalegina</taxon>
        <taxon>IRL clade</taxon>
        <taxon>Trifolieae</taxon>
        <taxon>Trifolium</taxon>
    </lineage>
</organism>
<dbReference type="OrthoDB" id="10652204at2759"/>
<proteinExistence type="predicted"/>
<protein>
    <submittedName>
        <fullName evidence="1">Uncharacterized protein</fullName>
    </submittedName>
</protein>
<dbReference type="AlphaFoldDB" id="A0A2Z6MB85"/>
<dbReference type="Proteomes" id="UP000242715">
    <property type="component" value="Unassembled WGS sequence"/>
</dbReference>
<name>A0A2Z6MB85_TRISU</name>
<accession>A0A2Z6MB85</accession>
<dbReference type="EMBL" id="DF973254">
    <property type="protein sequence ID" value="GAU22792.1"/>
    <property type="molecule type" value="Genomic_DNA"/>
</dbReference>
<sequence length="221" mass="25040">MTRRKSASFLNRERKRRCPNCTISYSSSCASNTPKTYSGGGGPIRRRHSTTNPSFFGVPPARLAFIMIRMSTEEKMLLMDTPSKQVYSVAKEIEKKIQNYSNPIISSLVHKVFVIYKMVIPSILPGSSPQYSHSFGSGWSSGEGPELDPQSPIRDLNKRLWTLLNRSGVPPARLAFIMIRMSTEEKMLLMDTPSKVVYSVAKEIEKKIQKTDMNWPYLQNV</sequence>
<evidence type="ECO:0000313" key="2">
    <source>
        <dbReference type="Proteomes" id="UP000242715"/>
    </source>
</evidence>
<gene>
    <name evidence="1" type="ORF">TSUD_142320</name>
</gene>
<keyword evidence="2" id="KW-1185">Reference proteome</keyword>
<evidence type="ECO:0000313" key="1">
    <source>
        <dbReference type="EMBL" id="GAU22792.1"/>
    </source>
</evidence>
<reference evidence="2" key="1">
    <citation type="journal article" date="2017" name="Front. Plant Sci.">
        <title>Climate Clever Clovers: New Paradigm to Reduce the Environmental Footprint of Ruminants by Breeding Low Methanogenic Forages Utilizing Haplotype Variation.</title>
        <authorList>
            <person name="Kaur P."/>
            <person name="Appels R."/>
            <person name="Bayer P.E."/>
            <person name="Keeble-Gagnere G."/>
            <person name="Wang J."/>
            <person name="Hirakawa H."/>
            <person name="Shirasawa K."/>
            <person name="Vercoe P."/>
            <person name="Stefanova K."/>
            <person name="Durmic Z."/>
            <person name="Nichols P."/>
            <person name="Revell C."/>
            <person name="Isobe S.N."/>
            <person name="Edwards D."/>
            <person name="Erskine W."/>
        </authorList>
    </citation>
    <scope>NUCLEOTIDE SEQUENCE [LARGE SCALE GENOMIC DNA]</scope>
    <source>
        <strain evidence="2">cv. Daliak</strain>
    </source>
</reference>